<sequence>METQLNSSMKKRDIIFLPIIVTCVLLGLFGMEYTVYGEEILEEAEVSIPVNGTLSRNKSEEQAVNEPNNEENKSDTVSTVIKDKSIQTLPSTGEKISLLLLIVGLALIFLFLTVKKMLYAKMNG</sequence>
<keyword evidence="1" id="KW-0134">Cell wall</keyword>
<gene>
    <name evidence="8" type="ORF">BCR23_05410</name>
</gene>
<evidence type="ECO:0000313" key="8">
    <source>
        <dbReference type="EMBL" id="OEG16327.1"/>
    </source>
</evidence>
<name>A0A1E5GUI3_9ENTE</name>
<evidence type="ECO:0000256" key="1">
    <source>
        <dbReference type="ARBA" id="ARBA00022512"/>
    </source>
</evidence>
<feature type="transmembrane region" description="Helical" evidence="6">
    <location>
        <begin position="14"/>
        <end position="31"/>
    </location>
</feature>
<evidence type="ECO:0000259" key="7">
    <source>
        <dbReference type="Pfam" id="PF00746"/>
    </source>
</evidence>
<keyword evidence="2" id="KW-0964">Secreted</keyword>
<keyword evidence="6" id="KW-0472">Membrane</keyword>
<keyword evidence="3" id="KW-0732">Signal</keyword>
<dbReference type="NCBIfam" id="TIGR01167">
    <property type="entry name" value="LPXTG_anchor"/>
    <property type="match status" value="1"/>
</dbReference>
<protein>
    <recommendedName>
        <fullName evidence="7">Gram-positive cocci surface proteins LPxTG domain-containing protein</fullName>
    </recommendedName>
</protein>
<dbReference type="RefSeq" id="WP_069634781.1">
    <property type="nucleotide sequence ID" value="NZ_MIKB01000013.1"/>
</dbReference>
<keyword evidence="6" id="KW-0812">Transmembrane</keyword>
<dbReference type="Pfam" id="PF00746">
    <property type="entry name" value="Gram_pos_anchor"/>
    <property type="match status" value="1"/>
</dbReference>
<keyword evidence="6" id="KW-1133">Transmembrane helix</keyword>
<organism evidence="8 9">
    <name type="scientific">Enterococcus quebecensis</name>
    <dbReference type="NCBI Taxonomy" id="903983"/>
    <lineage>
        <taxon>Bacteria</taxon>
        <taxon>Bacillati</taxon>
        <taxon>Bacillota</taxon>
        <taxon>Bacilli</taxon>
        <taxon>Lactobacillales</taxon>
        <taxon>Enterococcaceae</taxon>
        <taxon>Enterococcus</taxon>
    </lineage>
</organism>
<feature type="domain" description="Gram-positive cocci surface proteins LPxTG" evidence="7">
    <location>
        <begin position="83"/>
        <end position="115"/>
    </location>
</feature>
<dbReference type="STRING" id="903983.BCR23_05410"/>
<evidence type="ECO:0000256" key="5">
    <source>
        <dbReference type="SAM" id="MobiDB-lite"/>
    </source>
</evidence>
<accession>A0A1E5GUI3</accession>
<evidence type="ECO:0000256" key="3">
    <source>
        <dbReference type="ARBA" id="ARBA00022729"/>
    </source>
</evidence>
<dbReference type="AlphaFoldDB" id="A0A1E5GUI3"/>
<reference evidence="9" key="1">
    <citation type="submission" date="2016-09" db="EMBL/GenBank/DDBJ databases">
        <authorList>
            <person name="Gulvik C.A."/>
        </authorList>
    </citation>
    <scope>NUCLEOTIDE SEQUENCE [LARGE SCALE GENOMIC DNA]</scope>
    <source>
        <strain evidence="9">LMG 26306</strain>
    </source>
</reference>
<feature type="region of interest" description="Disordered" evidence="5">
    <location>
        <begin position="55"/>
        <end position="76"/>
    </location>
</feature>
<evidence type="ECO:0000256" key="6">
    <source>
        <dbReference type="SAM" id="Phobius"/>
    </source>
</evidence>
<dbReference type="Proteomes" id="UP000094764">
    <property type="component" value="Unassembled WGS sequence"/>
</dbReference>
<proteinExistence type="predicted"/>
<keyword evidence="4" id="KW-0572">Peptidoglycan-anchor</keyword>
<dbReference type="EMBL" id="MIKB01000013">
    <property type="protein sequence ID" value="OEG16327.1"/>
    <property type="molecule type" value="Genomic_DNA"/>
</dbReference>
<feature type="transmembrane region" description="Helical" evidence="6">
    <location>
        <begin position="96"/>
        <end position="114"/>
    </location>
</feature>
<evidence type="ECO:0000313" key="9">
    <source>
        <dbReference type="Proteomes" id="UP000094764"/>
    </source>
</evidence>
<dbReference type="InterPro" id="IPR019931">
    <property type="entry name" value="LPXTG_anchor"/>
</dbReference>
<evidence type="ECO:0000256" key="4">
    <source>
        <dbReference type="ARBA" id="ARBA00023088"/>
    </source>
</evidence>
<keyword evidence="9" id="KW-1185">Reference proteome</keyword>
<comment type="caution">
    <text evidence="8">The sequence shown here is derived from an EMBL/GenBank/DDBJ whole genome shotgun (WGS) entry which is preliminary data.</text>
</comment>
<evidence type="ECO:0000256" key="2">
    <source>
        <dbReference type="ARBA" id="ARBA00022525"/>
    </source>
</evidence>